<sequence>MAPQTPEPVGFGTRLADRSTPLRLFSLTPPREATAPEDLSRIADVTIERLQPLGLDALVLYDIEDESDRNPDVRPFPFVRSLDPATFHADHLGGWQQPVIIYRSVGKYEPADLKSWLAEQDPGQVATVLVGASSQHSAVRTKLAEAQSLWQDTGSLLPLGSVAIPERHARRTDEHDRMLGKQAVGTSFFVTQVVYDLTWAKDLVSDYAYACRERGVEPAHLVFTLSVCGSLKTLEFLQWLGVHVPRWLQNQLEHSDDPLTDSYDQCATAAAELATFCQRLGVPFGFNVESVSNRRVEIEASVRLAGAIRDLLED</sequence>
<name>A0ABY4YXV2_9MICO</name>
<dbReference type="InterPro" id="IPR029041">
    <property type="entry name" value="FAD-linked_oxidoreductase-like"/>
</dbReference>
<gene>
    <name evidence="2" type="ORF">NF556_08020</name>
</gene>
<evidence type="ECO:0000256" key="1">
    <source>
        <dbReference type="ARBA" id="ARBA00023002"/>
    </source>
</evidence>
<accession>A0ABY4YXV2</accession>
<proteinExistence type="predicted"/>
<dbReference type="Gene3D" id="3.20.20.220">
    <property type="match status" value="1"/>
</dbReference>
<keyword evidence="1" id="KW-0560">Oxidoreductase</keyword>
<reference evidence="2" key="1">
    <citation type="submission" date="2022-06" db="EMBL/GenBank/DDBJ databases">
        <title>Ornithinimicrobium HY1793.</title>
        <authorList>
            <person name="Huang Y."/>
        </authorList>
    </citation>
    <scope>NUCLEOTIDE SEQUENCE</scope>
    <source>
        <strain evidence="2">HY1793</strain>
    </source>
</reference>
<evidence type="ECO:0000313" key="2">
    <source>
        <dbReference type="EMBL" id="USQ81580.1"/>
    </source>
</evidence>
<dbReference type="Proteomes" id="UP001056455">
    <property type="component" value="Chromosome"/>
</dbReference>
<protein>
    <submittedName>
        <fullName evidence="2">5,10-methylenetetrahydrofolate reductase</fullName>
    </submittedName>
</protein>
<dbReference type="SUPFAM" id="SSF51730">
    <property type="entry name" value="FAD-linked oxidoreductase"/>
    <property type="match status" value="1"/>
</dbReference>
<dbReference type="EMBL" id="CP099489">
    <property type="protein sequence ID" value="USQ81580.1"/>
    <property type="molecule type" value="Genomic_DNA"/>
</dbReference>
<evidence type="ECO:0000313" key="3">
    <source>
        <dbReference type="Proteomes" id="UP001056455"/>
    </source>
</evidence>
<organism evidence="2 3">
    <name type="scientific">Ornithinimicrobium faecis</name>
    <dbReference type="NCBI Taxonomy" id="2934158"/>
    <lineage>
        <taxon>Bacteria</taxon>
        <taxon>Bacillati</taxon>
        <taxon>Actinomycetota</taxon>
        <taxon>Actinomycetes</taxon>
        <taxon>Micrococcales</taxon>
        <taxon>Ornithinimicrobiaceae</taxon>
        <taxon>Ornithinimicrobium</taxon>
    </lineage>
</organism>
<keyword evidence="3" id="KW-1185">Reference proteome</keyword>
<dbReference type="RefSeq" id="WP_252595117.1">
    <property type="nucleotide sequence ID" value="NZ_CP099489.1"/>
</dbReference>